<keyword evidence="1" id="KW-1133">Transmembrane helix</keyword>
<gene>
    <name evidence="2" type="ordered locus">NSE_0025</name>
</gene>
<dbReference type="STRING" id="222891.NSE_0025"/>
<dbReference type="HOGENOM" id="CLU_115383_0_0_5"/>
<feature type="transmembrane region" description="Helical" evidence="1">
    <location>
        <begin position="68"/>
        <end position="91"/>
    </location>
</feature>
<protein>
    <submittedName>
        <fullName evidence="2">Uncharacterized protein</fullName>
    </submittedName>
</protein>
<keyword evidence="1" id="KW-0812">Transmembrane</keyword>
<name>Q2GF28_EHRS3</name>
<evidence type="ECO:0000313" key="3">
    <source>
        <dbReference type="Proteomes" id="UP000001942"/>
    </source>
</evidence>
<dbReference type="Proteomes" id="UP000001942">
    <property type="component" value="Chromosome"/>
</dbReference>
<evidence type="ECO:0000313" key="2">
    <source>
        <dbReference type="EMBL" id="ABD46135.1"/>
    </source>
</evidence>
<keyword evidence="3" id="KW-1185">Reference proteome</keyword>
<accession>Q2GF28</accession>
<organism evidence="2 3">
    <name type="scientific">Ehrlichia sennetsu (strain ATCC VR-367 / Miyayama)</name>
    <name type="common">Neorickettsia sennetsu</name>
    <dbReference type="NCBI Taxonomy" id="222891"/>
    <lineage>
        <taxon>Bacteria</taxon>
        <taxon>Pseudomonadati</taxon>
        <taxon>Pseudomonadota</taxon>
        <taxon>Alphaproteobacteria</taxon>
        <taxon>Rickettsiales</taxon>
        <taxon>Anaplasmataceae</taxon>
        <taxon>Ehrlichia</taxon>
    </lineage>
</organism>
<feature type="transmembrane region" description="Helical" evidence="1">
    <location>
        <begin position="35"/>
        <end position="56"/>
    </location>
</feature>
<dbReference type="AlphaFoldDB" id="Q2GF28"/>
<dbReference type="EMBL" id="CP000237">
    <property type="protein sequence ID" value="ABD46135.1"/>
    <property type="molecule type" value="Genomic_DNA"/>
</dbReference>
<dbReference type="KEGG" id="nse:NSE_0025"/>
<reference evidence="2 3" key="1">
    <citation type="journal article" date="2006" name="PLoS Genet.">
        <title>Comparative genomics of emerging human ehrlichiosis agents.</title>
        <authorList>
            <person name="Dunning Hotopp J.C."/>
            <person name="Lin M."/>
            <person name="Madupu R."/>
            <person name="Crabtree J."/>
            <person name="Angiuoli S.V."/>
            <person name="Eisen J.A."/>
            <person name="Seshadri R."/>
            <person name="Ren Q."/>
            <person name="Wu M."/>
            <person name="Utterback T.R."/>
            <person name="Smith S."/>
            <person name="Lewis M."/>
            <person name="Khouri H."/>
            <person name="Zhang C."/>
            <person name="Niu H."/>
            <person name="Lin Q."/>
            <person name="Ohashi N."/>
            <person name="Zhi N."/>
            <person name="Nelson W."/>
            <person name="Brinkac L.M."/>
            <person name="Dodson R.J."/>
            <person name="Rosovitz M.J."/>
            <person name="Sundaram J."/>
            <person name="Daugherty S.C."/>
            <person name="Davidsen T."/>
            <person name="Durkin A.S."/>
            <person name="Gwinn M."/>
            <person name="Haft D.H."/>
            <person name="Selengut J.D."/>
            <person name="Sullivan S.A."/>
            <person name="Zafar N."/>
            <person name="Zhou L."/>
            <person name="Benahmed F."/>
            <person name="Forberger H."/>
            <person name="Halpin R."/>
            <person name="Mulligan S."/>
            <person name="Robinson J."/>
            <person name="White O."/>
            <person name="Rikihisa Y."/>
            <person name="Tettelin H."/>
        </authorList>
    </citation>
    <scope>NUCLEOTIDE SEQUENCE [LARGE SCALE GENOMIC DNA]</scope>
    <source>
        <strain evidence="3">ATCC VR-367 / Miyayama</strain>
    </source>
</reference>
<keyword evidence="1" id="KW-0472">Membrane</keyword>
<proteinExistence type="predicted"/>
<evidence type="ECO:0000256" key="1">
    <source>
        <dbReference type="SAM" id="Phobius"/>
    </source>
</evidence>
<sequence length="206" mass="23825">MHSRRIVSHRNIYNIIKNCSDFYIRAQGFNPFKTIYWLCIIIVATFFLLYCTSGMLTADPSKYSLDNLAISMIVIGAIFIFLVATATYLICKTQRMLIITEFQNLLFASAMRKDTIFYAIISKDNVLYMDAPCMERIGKDWRTISIEKFFQRLHLDNGLSSNYVESLSLNREFSAIFSREKEEIEITLTPLDRPLGFFAVSAREKG</sequence>